<dbReference type="PANTHER" id="PTHR24198">
    <property type="entry name" value="ANKYRIN REPEAT AND PROTEIN KINASE DOMAIN-CONTAINING PROTEIN"/>
    <property type="match status" value="1"/>
</dbReference>
<evidence type="ECO:0000256" key="1">
    <source>
        <dbReference type="ARBA" id="ARBA00022737"/>
    </source>
</evidence>
<dbReference type="SUPFAM" id="SSF48403">
    <property type="entry name" value="Ankyrin repeat"/>
    <property type="match status" value="1"/>
</dbReference>
<evidence type="ECO:0000313" key="4">
    <source>
        <dbReference type="Proteomes" id="UP000184356"/>
    </source>
</evidence>
<proteinExistence type="predicted"/>
<dbReference type="InterPro" id="IPR002110">
    <property type="entry name" value="Ankyrin_rpt"/>
</dbReference>
<keyword evidence="1" id="KW-0677">Repeat</keyword>
<dbReference type="Proteomes" id="UP000184356">
    <property type="component" value="Unassembled WGS sequence"/>
</dbReference>
<dbReference type="GeneID" id="63756200"/>
<dbReference type="STRING" id="1036612.A0A1L9T337"/>
<dbReference type="OrthoDB" id="366390at2759"/>
<keyword evidence="2" id="KW-0040">ANK repeat</keyword>
<evidence type="ECO:0000256" key="2">
    <source>
        <dbReference type="ARBA" id="ARBA00023043"/>
    </source>
</evidence>
<keyword evidence="4" id="KW-1185">Reference proteome</keyword>
<sequence length="627" mass="70547">MYLHELPADILYCIADELDYSWTVSSLALVNSRLHEVLNPYLYRYTKQYSHTGALSFATWHGPNSAVTNLLVLQSNDLDKFTWQKLMSSAAIRGDLDIVKLFLDVGKGLHASCGWPSTLPRYLDSGLWHAMAQHHEPVIELLIQHGTAPVLRDDANFVLYRGVWTHVPVAKLLIQLAHYPLLIDHEPDPTALCRSIRDGHGLGYCSDPETVRCLLEYGAGSALPGEALRGALDIAIMHRRLNVARTLLECDDITQALHEWIAAIDMFDMAVVTGSERLVCEILQSGASVEGWSDNESVCEPPLMRAVKNRQENMVRLLLRHGAKLRSQALIEAIRLRSVPMTRMLLDAGADPNCKDKLYMRGLALLVAVGHEELFRLLIERGAAMPSGDDLTSMLKGILSKSGLPELQMMLDRGVSLANQSFSLLQFAMRGTLEMLDFLYNNGFLKETTYPDARYMRHVWALMANPLFILHPHLLGWLLDKGLVDMPCCGADPYSILVGLFQSNADDQQKEKTVDELVRHGIDINLTTQQNSRPVVWNKVILHSKVALKAFLDRGAKMLPEHADGHKSLLSRSRSAEHLEMMLNAVLRDSSRAQARRLLLDMKEYAGEKKWPTVRCLERFQYQNGLY</sequence>
<dbReference type="InterPro" id="IPR036770">
    <property type="entry name" value="Ankyrin_rpt-contain_sf"/>
</dbReference>
<dbReference type="EMBL" id="KV878596">
    <property type="protein sequence ID" value="OJJ53827.1"/>
    <property type="molecule type" value="Genomic_DNA"/>
</dbReference>
<dbReference type="PANTHER" id="PTHR24198:SF165">
    <property type="entry name" value="ANKYRIN REPEAT-CONTAINING PROTEIN-RELATED"/>
    <property type="match status" value="1"/>
</dbReference>
<dbReference type="Pfam" id="PF12796">
    <property type="entry name" value="Ank_2"/>
    <property type="match status" value="1"/>
</dbReference>
<dbReference type="SMART" id="SM00248">
    <property type="entry name" value="ANK"/>
    <property type="match status" value="7"/>
</dbReference>
<name>A0A1L9T337_9EURO</name>
<gene>
    <name evidence="3" type="ORF">ASPSYDRAFT_1163171</name>
</gene>
<accession>A0A1L9T337</accession>
<protein>
    <submittedName>
        <fullName evidence="3">Uncharacterized protein</fullName>
    </submittedName>
</protein>
<dbReference type="AlphaFoldDB" id="A0A1L9T337"/>
<evidence type="ECO:0000313" key="3">
    <source>
        <dbReference type="EMBL" id="OJJ53827.1"/>
    </source>
</evidence>
<dbReference type="RefSeq" id="XP_040697633.1">
    <property type="nucleotide sequence ID" value="XM_040840127.1"/>
</dbReference>
<dbReference type="VEuPathDB" id="FungiDB:ASPSYDRAFT_1163171"/>
<reference evidence="4" key="1">
    <citation type="journal article" date="2017" name="Genome Biol.">
        <title>Comparative genomics reveals high biological diversity and specific adaptations in the industrially and medically important fungal genus Aspergillus.</title>
        <authorList>
            <person name="de Vries R.P."/>
            <person name="Riley R."/>
            <person name="Wiebenga A."/>
            <person name="Aguilar-Osorio G."/>
            <person name="Amillis S."/>
            <person name="Uchima C.A."/>
            <person name="Anderluh G."/>
            <person name="Asadollahi M."/>
            <person name="Askin M."/>
            <person name="Barry K."/>
            <person name="Battaglia E."/>
            <person name="Bayram O."/>
            <person name="Benocci T."/>
            <person name="Braus-Stromeyer S.A."/>
            <person name="Caldana C."/>
            <person name="Canovas D."/>
            <person name="Cerqueira G.C."/>
            <person name="Chen F."/>
            <person name="Chen W."/>
            <person name="Choi C."/>
            <person name="Clum A."/>
            <person name="Dos Santos R.A."/>
            <person name="Damasio A.R."/>
            <person name="Diallinas G."/>
            <person name="Emri T."/>
            <person name="Fekete E."/>
            <person name="Flipphi M."/>
            <person name="Freyberg S."/>
            <person name="Gallo A."/>
            <person name="Gournas C."/>
            <person name="Habgood R."/>
            <person name="Hainaut M."/>
            <person name="Harispe M.L."/>
            <person name="Henrissat B."/>
            <person name="Hilden K.S."/>
            <person name="Hope R."/>
            <person name="Hossain A."/>
            <person name="Karabika E."/>
            <person name="Karaffa L."/>
            <person name="Karanyi Z."/>
            <person name="Krasevec N."/>
            <person name="Kuo A."/>
            <person name="Kusch H."/>
            <person name="LaButti K."/>
            <person name="Lagendijk E.L."/>
            <person name="Lapidus A."/>
            <person name="Levasseur A."/>
            <person name="Lindquist E."/>
            <person name="Lipzen A."/>
            <person name="Logrieco A.F."/>
            <person name="MacCabe A."/>
            <person name="Maekelae M.R."/>
            <person name="Malavazi I."/>
            <person name="Melin P."/>
            <person name="Meyer V."/>
            <person name="Mielnichuk N."/>
            <person name="Miskei M."/>
            <person name="Molnar A.P."/>
            <person name="Mule G."/>
            <person name="Ngan C.Y."/>
            <person name="Orejas M."/>
            <person name="Orosz E."/>
            <person name="Ouedraogo J.P."/>
            <person name="Overkamp K.M."/>
            <person name="Park H.-S."/>
            <person name="Perrone G."/>
            <person name="Piumi F."/>
            <person name="Punt P.J."/>
            <person name="Ram A.F."/>
            <person name="Ramon A."/>
            <person name="Rauscher S."/>
            <person name="Record E."/>
            <person name="Riano-Pachon D.M."/>
            <person name="Robert V."/>
            <person name="Roehrig J."/>
            <person name="Ruller R."/>
            <person name="Salamov A."/>
            <person name="Salih N.S."/>
            <person name="Samson R.A."/>
            <person name="Sandor E."/>
            <person name="Sanguinetti M."/>
            <person name="Schuetze T."/>
            <person name="Sepcic K."/>
            <person name="Shelest E."/>
            <person name="Sherlock G."/>
            <person name="Sophianopoulou V."/>
            <person name="Squina F.M."/>
            <person name="Sun H."/>
            <person name="Susca A."/>
            <person name="Todd R.B."/>
            <person name="Tsang A."/>
            <person name="Unkles S.E."/>
            <person name="van de Wiele N."/>
            <person name="van Rossen-Uffink D."/>
            <person name="Oliveira J.V."/>
            <person name="Vesth T.C."/>
            <person name="Visser J."/>
            <person name="Yu J.-H."/>
            <person name="Zhou M."/>
            <person name="Andersen M.R."/>
            <person name="Archer D.B."/>
            <person name="Baker S.E."/>
            <person name="Benoit I."/>
            <person name="Brakhage A.A."/>
            <person name="Braus G.H."/>
            <person name="Fischer R."/>
            <person name="Frisvad J.C."/>
            <person name="Goldman G.H."/>
            <person name="Houbraken J."/>
            <person name="Oakley B."/>
            <person name="Pocsi I."/>
            <person name="Scazzocchio C."/>
            <person name="Seiboth B."/>
            <person name="vanKuyk P.A."/>
            <person name="Wortman J."/>
            <person name="Dyer P.S."/>
            <person name="Grigoriev I.V."/>
        </authorList>
    </citation>
    <scope>NUCLEOTIDE SEQUENCE [LARGE SCALE GENOMIC DNA]</scope>
    <source>
        <strain evidence="4">CBS 593.65</strain>
    </source>
</reference>
<organism evidence="3 4">
    <name type="scientific">Aspergillus sydowii CBS 593.65</name>
    <dbReference type="NCBI Taxonomy" id="1036612"/>
    <lineage>
        <taxon>Eukaryota</taxon>
        <taxon>Fungi</taxon>
        <taxon>Dikarya</taxon>
        <taxon>Ascomycota</taxon>
        <taxon>Pezizomycotina</taxon>
        <taxon>Eurotiomycetes</taxon>
        <taxon>Eurotiomycetidae</taxon>
        <taxon>Eurotiales</taxon>
        <taxon>Aspergillaceae</taxon>
        <taxon>Aspergillus</taxon>
        <taxon>Aspergillus subgen. Nidulantes</taxon>
    </lineage>
</organism>
<dbReference type="Gene3D" id="1.25.40.20">
    <property type="entry name" value="Ankyrin repeat-containing domain"/>
    <property type="match status" value="2"/>
</dbReference>